<accession>A0A9P8C3K6</accession>
<dbReference type="InterPro" id="IPR053137">
    <property type="entry name" value="NLR-like"/>
</dbReference>
<dbReference type="EMBL" id="MU251537">
    <property type="protein sequence ID" value="KAG9232663.1"/>
    <property type="molecule type" value="Genomic_DNA"/>
</dbReference>
<evidence type="ECO:0000313" key="2">
    <source>
        <dbReference type="EMBL" id="KAG9232663.1"/>
    </source>
</evidence>
<dbReference type="Pfam" id="PF25000">
    <property type="entry name" value="DUF7779"/>
    <property type="match status" value="1"/>
</dbReference>
<dbReference type="Gene3D" id="1.25.40.10">
    <property type="entry name" value="Tetratricopeptide repeat domain"/>
    <property type="match status" value="3"/>
</dbReference>
<comment type="caution">
    <text evidence="2">The sequence shown here is derived from an EMBL/GenBank/DDBJ whole genome shotgun (WGS) entry which is preliminary data.</text>
</comment>
<gene>
    <name evidence="2" type="ORF">BJ875DRAFT_505861</name>
</gene>
<sequence length="755" mass="86063">MASTISFREGNSGFQAGIINGPVDTYFHHHAPPERPETPPNPSIVIPFSRDTDFVERGVLDQIHQKCAVSGSRIALVGLGGVGKSQLAIEYAYRTRDRSPDTWVFWVHASNAARLEKSFRDIANRVKVPGRRNLTANIFQLVHDWLCDEKKGKWVFILDNVDDAGFLVEAPNSNQDGHTNSRGSEKVERLVEYLPQRPHGSILMTTRSKSAALKVAESRDIIVVEPMNRSDGLALFKKKLGWHDDSEDANELAAVLNYMPLAIVQATTYISQRLPRYTVRQYLQDFRKSDSKRTSLLNCDGGQLRRDSEAKNSIIIVWQISFEYILDIRLTAADLLSLISFFDRHGIPEILLRCRQGQSQYNQENKLNDKHRFEDDLLVLRNYSFISVNANSTTFEMHGLIERWKREFIRNLDAELPTGEYENWEKSQKPEESDSLREWASILYKAAWYAWRMGKGVEAENMSIHAMKVRKQILGNEHNDTLSGMAMAGLAYKLNGRWDAAKELELGVDHPDTLASISNLASTYRNQGRWDNAEKLELDIDHPDTLSSIANLALIYQKRGLIETRKTKLGVDHPDTLASRWDEAKKLEVQVLETRKTKLGMEHPDTLYQGRWDEAKKLELGVEHPDTLVTMGNLAVTYKYQGRWDNAEKLEVQVMKTRKMKLGADHPDTLASRWDGAEKLFLQVMETRKTKLGIDHPDTLSSMGNLALTWKRRECVRVQNRVLGPTHPDSISSRRALDTWKAKQEVVVSSKCIVT</sequence>
<dbReference type="PANTHER" id="PTHR46082">
    <property type="entry name" value="ATP/GTP-BINDING PROTEIN-RELATED"/>
    <property type="match status" value="1"/>
</dbReference>
<organism evidence="2 3">
    <name type="scientific">Amylocarpus encephaloides</name>
    <dbReference type="NCBI Taxonomy" id="45428"/>
    <lineage>
        <taxon>Eukaryota</taxon>
        <taxon>Fungi</taxon>
        <taxon>Dikarya</taxon>
        <taxon>Ascomycota</taxon>
        <taxon>Pezizomycotina</taxon>
        <taxon>Leotiomycetes</taxon>
        <taxon>Helotiales</taxon>
        <taxon>Helotiales incertae sedis</taxon>
        <taxon>Amylocarpus</taxon>
    </lineage>
</organism>
<protein>
    <submittedName>
        <fullName evidence="2">P-loop containing nucleoside triphosphate hydrolase protein</fullName>
    </submittedName>
</protein>
<evidence type="ECO:0000259" key="1">
    <source>
        <dbReference type="Pfam" id="PF25000"/>
    </source>
</evidence>
<dbReference type="SUPFAM" id="SSF48452">
    <property type="entry name" value="TPR-like"/>
    <property type="match status" value="1"/>
</dbReference>
<dbReference type="Gene3D" id="3.40.50.300">
    <property type="entry name" value="P-loop containing nucleotide triphosphate hydrolases"/>
    <property type="match status" value="1"/>
</dbReference>
<keyword evidence="2" id="KW-0378">Hydrolase</keyword>
<dbReference type="OrthoDB" id="1658288at2759"/>
<name>A0A9P8C3K6_9HELO</name>
<dbReference type="AlphaFoldDB" id="A0A9P8C3K6"/>
<feature type="domain" description="DUF7779" evidence="1">
    <location>
        <begin position="331"/>
        <end position="403"/>
    </location>
</feature>
<dbReference type="PANTHER" id="PTHR46082:SF11">
    <property type="entry name" value="AAA+ ATPASE DOMAIN-CONTAINING PROTEIN-RELATED"/>
    <property type="match status" value="1"/>
</dbReference>
<reference evidence="2" key="1">
    <citation type="journal article" date="2021" name="IMA Fungus">
        <title>Genomic characterization of three marine fungi, including Emericellopsis atlantica sp. nov. with signatures of a generalist lifestyle and marine biomass degradation.</title>
        <authorList>
            <person name="Hagestad O.C."/>
            <person name="Hou L."/>
            <person name="Andersen J.H."/>
            <person name="Hansen E.H."/>
            <person name="Altermark B."/>
            <person name="Li C."/>
            <person name="Kuhnert E."/>
            <person name="Cox R.J."/>
            <person name="Crous P.W."/>
            <person name="Spatafora J.W."/>
            <person name="Lail K."/>
            <person name="Amirebrahimi M."/>
            <person name="Lipzen A."/>
            <person name="Pangilinan J."/>
            <person name="Andreopoulos W."/>
            <person name="Hayes R.D."/>
            <person name="Ng V."/>
            <person name="Grigoriev I.V."/>
            <person name="Jackson S.A."/>
            <person name="Sutton T.D.S."/>
            <person name="Dobson A.D.W."/>
            <person name="Rama T."/>
        </authorList>
    </citation>
    <scope>NUCLEOTIDE SEQUENCE</scope>
    <source>
        <strain evidence="2">TRa018bII</strain>
    </source>
</reference>
<dbReference type="Pfam" id="PF13374">
    <property type="entry name" value="TPR_10"/>
    <property type="match status" value="4"/>
</dbReference>
<keyword evidence="3" id="KW-1185">Reference proteome</keyword>
<evidence type="ECO:0000313" key="3">
    <source>
        <dbReference type="Proteomes" id="UP000824998"/>
    </source>
</evidence>
<dbReference type="Proteomes" id="UP000824998">
    <property type="component" value="Unassembled WGS sequence"/>
</dbReference>
<dbReference type="InterPro" id="IPR056681">
    <property type="entry name" value="DUF7779"/>
</dbReference>
<dbReference type="InterPro" id="IPR027417">
    <property type="entry name" value="P-loop_NTPase"/>
</dbReference>
<dbReference type="SUPFAM" id="SSF52540">
    <property type="entry name" value="P-loop containing nucleoside triphosphate hydrolases"/>
    <property type="match status" value="1"/>
</dbReference>
<dbReference type="GO" id="GO:0016787">
    <property type="term" value="F:hydrolase activity"/>
    <property type="evidence" value="ECO:0007669"/>
    <property type="project" value="UniProtKB-KW"/>
</dbReference>
<proteinExistence type="predicted"/>
<dbReference type="InterPro" id="IPR011990">
    <property type="entry name" value="TPR-like_helical_dom_sf"/>
</dbReference>